<evidence type="ECO:0000256" key="2">
    <source>
        <dbReference type="SAM" id="Phobius"/>
    </source>
</evidence>
<reference evidence="3 4" key="1">
    <citation type="submission" date="2022-12" db="EMBL/GenBank/DDBJ databases">
        <title>Chromosome-scale assembly of the Ensete ventricosum genome.</title>
        <authorList>
            <person name="Dussert Y."/>
            <person name="Stocks J."/>
            <person name="Wendawek A."/>
            <person name="Woldeyes F."/>
            <person name="Nichols R.A."/>
            <person name="Borrell J.S."/>
        </authorList>
    </citation>
    <scope>NUCLEOTIDE SEQUENCE [LARGE SCALE GENOMIC DNA]</scope>
    <source>
        <strain evidence="4">cv. Maze</strain>
        <tissue evidence="3">Seeds</tissue>
    </source>
</reference>
<keyword evidence="4" id="KW-1185">Reference proteome</keyword>
<keyword evidence="2" id="KW-0472">Membrane</keyword>
<evidence type="ECO:0000313" key="3">
    <source>
        <dbReference type="EMBL" id="KAJ8461154.1"/>
    </source>
</evidence>
<feature type="compositionally biased region" description="Acidic residues" evidence="1">
    <location>
        <begin position="251"/>
        <end position="264"/>
    </location>
</feature>
<feature type="compositionally biased region" description="Low complexity" evidence="1">
    <location>
        <begin position="544"/>
        <end position="555"/>
    </location>
</feature>
<feature type="compositionally biased region" description="Polar residues" evidence="1">
    <location>
        <begin position="231"/>
        <end position="247"/>
    </location>
</feature>
<feature type="region of interest" description="Disordered" evidence="1">
    <location>
        <begin position="467"/>
        <end position="582"/>
    </location>
</feature>
<protein>
    <recommendedName>
        <fullName evidence="5">INO80 complex subunit B-like conserved region domain-containing protein</fullName>
    </recommendedName>
</protein>
<name>A0AAV8PNX4_ENSVE</name>
<feature type="transmembrane region" description="Helical" evidence="2">
    <location>
        <begin position="99"/>
        <end position="119"/>
    </location>
</feature>
<feature type="compositionally biased region" description="Polar residues" evidence="1">
    <location>
        <begin position="572"/>
        <end position="582"/>
    </location>
</feature>
<feature type="transmembrane region" description="Helical" evidence="2">
    <location>
        <begin position="125"/>
        <end position="149"/>
    </location>
</feature>
<evidence type="ECO:0008006" key="5">
    <source>
        <dbReference type="Google" id="ProtNLM"/>
    </source>
</evidence>
<gene>
    <name evidence="3" type="ORF">OPV22_034080</name>
</gene>
<organism evidence="3 4">
    <name type="scientific">Ensete ventricosum</name>
    <name type="common">Abyssinian banana</name>
    <name type="synonym">Musa ensete</name>
    <dbReference type="NCBI Taxonomy" id="4639"/>
    <lineage>
        <taxon>Eukaryota</taxon>
        <taxon>Viridiplantae</taxon>
        <taxon>Streptophyta</taxon>
        <taxon>Embryophyta</taxon>
        <taxon>Tracheophyta</taxon>
        <taxon>Spermatophyta</taxon>
        <taxon>Magnoliopsida</taxon>
        <taxon>Liliopsida</taxon>
        <taxon>Zingiberales</taxon>
        <taxon>Musaceae</taxon>
        <taxon>Ensete</taxon>
    </lineage>
</organism>
<feature type="region of interest" description="Disordered" evidence="1">
    <location>
        <begin position="353"/>
        <end position="388"/>
    </location>
</feature>
<dbReference type="AlphaFoldDB" id="A0AAV8PNX4"/>
<accession>A0AAV8PNX4</accession>
<comment type="caution">
    <text evidence="3">The sequence shown here is derived from an EMBL/GenBank/DDBJ whole genome shotgun (WGS) entry which is preliminary data.</text>
</comment>
<feature type="compositionally biased region" description="Polar residues" evidence="1">
    <location>
        <begin position="486"/>
        <end position="514"/>
    </location>
</feature>
<feature type="compositionally biased region" description="Basic and acidic residues" evidence="1">
    <location>
        <begin position="517"/>
        <end position="527"/>
    </location>
</feature>
<proteinExistence type="predicted"/>
<dbReference type="PANTHER" id="PTHR33870">
    <property type="entry name" value="CARDIOMYOPATHY-ASSOCIATED PROTEIN"/>
    <property type="match status" value="1"/>
</dbReference>
<feature type="compositionally biased region" description="Acidic residues" evidence="1">
    <location>
        <begin position="278"/>
        <end position="293"/>
    </location>
</feature>
<keyword evidence="2" id="KW-0812">Transmembrane</keyword>
<feature type="region of interest" description="Disordered" evidence="1">
    <location>
        <begin position="214"/>
        <end position="314"/>
    </location>
</feature>
<sequence>MVGRWAHNLSRSPNRCLNCPLATSKLDVLVSDRFEELSLSLSIFHCLGGNFLLQIVGSCSIGRQTFLIGKQKEEDSVIEAQQVVPSKEIVLMCSRKTTWISACYHPSSLGVACFLFILYKFFPSLFALLLSSSPVIVCTTLLLGILLSYSEPNLPGNKADDDDTAEASSSLKTESVANEKGFRAKSRVGNRRATKRLTVRTTVLGDRRLNAAEAARVASNSSIEEDKGSDSESGGAQDSDSSKSNTAPVLDELDPFVSEDDSGDDSAASSQNHASDDGSTEAEEAENQDEEEAEKDKDEGGGKAAVRWTADDERNLVNLGNSELERNRRLETLLAKREARKVLQRNLIDLDGNMEKGSQSQGHLPWVNAPRRNPLDLSGSSDDSFPGSAPCVLLPRLSPFDLADDDPVEEEKNSRQQDLVAAPQRDIFFTRHESFSVGSFFGEFKQEKRVSRLNPCVGAQKNEQEAIACADSKMNSPSESDEHNAKPSSDNSMITEQAHQATASEDSVGNSPTSYGERVEVIDEEYKSSSSTASSEEEKRRPTPETTAQGSTSDAVEVEVDDSHVVEPVYDSSPTASNSALH</sequence>
<feature type="region of interest" description="Disordered" evidence="1">
    <location>
        <begin position="158"/>
        <end position="189"/>
    </location>
</feature>
<evidence type="ECO:0000256" key="1">
    <source>
        <dbReference type="SAM" id="MobiDB-lite"/>
    </source>
</evidence>
<evidence type="ECO:0000313" key="4">
    <source>
        <dbReference type="Proteomes" id="UP001222027"/>
    </source>
</evidence>
<dbReference type="PANTHER" id="PTHR33870:SF4">
    <property type="entry name" value="CARDIOMYOPATHY-ASSOCIATED PROTEIN"/>
    <property type="match status" value="1"/>
</dbReference>
<dbReference type="EMBL" id="JAQQAF010000009">
    <property type="protein sequence ID" value="KAJ8461154.1"/>
    <property type="molecule type" value="Genomic_DNA"/>
</dbReference>
<dbReference type="Proteomes" id="UP001222027">
    <property type="component" value="Unassembled WGS sequence"/>
</dbReference>
<keyword evidence="2" id="KW-1133">Transmembrane helix</keyword>